<evidence type="ECO:0000256" key="4">
    <source>
        <dbReference type="ARBA" id="ARBA00022722"/>
    </source>
</evidence>
<keyword evidence="6 14" id="KW-0255">Endonuclease</keyword>
<comment type="subunit">
    <text evidence="14">Interacts with EME1.</text>
</comment>
<dbReference type="GO" id="GO:0006308">
    <property type="term" value="P:DNA catabolic process"/>
    <property type="evidence" value="ECO:0007669"/>
    <property type="project" value="UniProtKB-UniRule"/>
</dbReference>
<dbReference type="EMBL" id="MCOG01000173">
    <property type="protein sequence ID" value="ORY30636.1"/>
    <property type="molecule type" value="Genomic_DNA"/>
</dbReference>
<proteinExistence type="inferred from homology"/>
<dbReference type="FunFam" id="3.40.50.10130:FF:000003">
    <property type="entry name" value="Crossover junction endonuclease MUS81"/>
    <property type="match status" value="1"/>
</dbReference>
<organism evidence="16 17">
    <name type="scientific">Neocallimastix californiae</name>
    <dbReference type="NCBI Taxonomy" id="1754190"/>
    <lineage>
        <taxon>Eukaryota</taxon>
        <taxon>Fungi</taxon>
        <taxon>Fungi incertae sedis</taxon>
        <taxon>Chytridiomycota</taxon>
        <taxon>Chytridiomycota incertae sedis</taxon>
        <taxon>Neocallimastigomycetes</taxon>
        <taxon>Neocallimastigales</taxon>
        <taxon>Neocallimastigaceae</taxon>
        <taxon>Neocallimastix</taxon>
    </lineage>
</organism>
<evidence type="ECO:0000256" key="12">
    <source>
        <dbReference type="ARBA" id="ARBA00023242"/>
    </source>
</evidence>
<keyword evidence="8 14" id="KW-0378">Hydrolase</keyword>
<comment type="caution">
    <text evidence="16">The sequence shown here is derived from an EMBL/GenBank/DDBJ whole genome shotgun (WGS) entry which is preliminary data.</text>
</comment>
<dbReference type="GO" id="GO:0046872">
    <property type="term" value="F:metal ion binding"/>
    <property type="evidence" value="ECO:0007669"/>
    <property type="project" value="UniProtKB-UniRule"/>
</dbReference>
<dbReference type="GO" id="GO:0000712">
    <property type="term" value="P:resolution of meiotic recombination intermediates"/>
    <property type="evidence" value="ECO:0007669"/>
    <property type="project" value="TreeGrafter"/>
</dbReference>
<evidence type="ECO:0000256" key="7">
    <source>
        <dbReference type="ARBA" id="ARBA00022763"/>
    </source>
</evidence>
<dbReference type="GO" id="GO:0048257">
    <property type="term" value="F:3'-flap endonuclease activity"/>
    <property type="evidence" value="ECO:0007669"/>
    <property type="project" value="TreeGrafter"/>
</dbReference>
<dbReference type="InterPro" id="IPR033309">
    <property type="entry name" value="Mus81"/>
</dbReference>
<dbReference type="STRING" id="1754190.A0A1Y2B7H3"/>
<feature type="non-terminal residue" evidence="16">
    <location>
        <position position="288"/>
    </location>
</feature>
<protein>
    <recommendedName>
        <fullName evidence="14">Crossover junction endonuclease MUS81</fullName>
        <ecNumber evidence="14">3.1.22.-</ecNumber>
    </recommendedName>
</protein>
<dbReference type="PANTHER" id="PTHR13451">
    <property type="entry name" value="CLASS II CROSSOVER JUNCTION ENDONUCLEASE MUS81"/>
    <property type="match status" value="1"/>
</dbReference>
<evidence type="ECO:0000313" key="16">
    <source>
        <dbReference type="EMBL" id="ORY30636.1"/>
    </source>
</evidence>
<dbReference type="SUPFAM" id="SSF52980">
    <property type="entry name" value="Restriction endonuclease-like"/>
    <property type="match status" value="1"/>
</dbReference>
<dbReference type="GO" id="GO:0048476">
    <property type="term" value="C:Holliday junction resolvase complex"/>
    <property type="evidence" value="ECO:0007669"/>
    <property type="project" value="UniProtKB-UniRule"/>
</dbReference>
<comment type="subcellular location">
    <subcellularLocation>
        <location evidence="2 14">Nucleus</location>
    </subcellularLocation>
</comment>
<dbReference type="GO" id="GO:0003677">
    <property type="term" value="F:DNA binding"/>
    <property type="evidence" value="ECO:0007669"/>
    <property type="project" value="UniProtKB-UniRule"/>
</dbReference>
<comment type="cofactor">
    <cofactor evidence="1 14">
        <name>Mg(2+)</name>
        <dbReference type="ChEBI" id="CHEBI:18420"/>
    </cofactor>
</comment>
<name>A0A1Y2B7H3_9FUNG</name>
<keyword evidence="7 14" id="KW-0227">DNA damage</keyword>
<dbReference type="Gene3D" id="3.40.50.10130">
    <property type="match status" value="1"/>
</dbReference>
<dbReference type="GO" id="GO:0031573">
    <property type="term" value="P:mitotic intra-S DNA damage checkpoint signaling"/>
    <property type="evidence" value="ECO:0007669"/>
    <property type="project" value="TreeGrafter"/>
</dbReference>
<dbReference type="EC" id="3.1.22.-" evidence="14"/>
<evidence type="ECO:0000256" key="8">
    <source>
        <dbReference type="ARBA" id="ARBA00022801"/>
    </source>
</evidence>
<evidence type="ECO:0000256" key="6">
    <source>
        <dbReference type="ARBA" id="ARBA00022759"/>
    </source>
</evidence>
<evidence type="ECO:0000256" key="9">
    <source>
        <dbReference type="ARBA" id="ARBA00022842"/>
    </source>
</evidence>
<dbReference type="PANTHER" id="PTHR13451:SF0">
    <property type="entry name" value="CROSSOVER JUNCTION ENDONUCLEASE MUS81"/>
    <property type="match status" value="1"/>
</dbReference>
<evidence type="ECO:0000313" key="17">
    <source>
        <dbReference type="Proteomes" id="UP000193920"/>
    </source>
</evidence>
<evidence type="ECO:0000256" key="2">
    <source>
        <dbReference type="ARBA" id="ARBA00004123"/>
    </source>
</evidence>
<evidence type="ECO:0000256" key="3">
    <source>
        <dbReference type="ARBA" id="ARBA00010015"/>
    </source>
</evidence>
<keyword evidence="4 14" id="KW-0540">Nuclease</keyword>
<dbReference type="InterPro" id="IPR011335">
    <property type="entry name" value="Restrct_endonuc-II-like"/>
</dbReference>
<evidence type="ECO:0000259" key="15">
    <source>
        <dbReference type="SMART" id="SM00891"/>
    </source>
</evidence>
<keyword evidence="13" id="KW-0469">Meiosis</keyword>
<keyword evidence="17" id="KW-1185">Reference proteome</keyword>
<evidence type="ECO:0000256" key="10">
    <source>
        <dbReference type="ARBA" id="ARBA00023172"/>
    </source>
</evidence>
<accession>A0A1Y2B7H3</accession>
<dbReference type="CDD" id="cd20074">
    <property type="entry name" value="XPF_nuclease_Mus81"/>
    <property type="match status" value="1"/>
</dbReference>
<dbReference type="InterPro" id="IPR042530">
    <property type="entry name" value="EME1/EME2_C"/>
</dbReference>
<reference evidence="16 17" key="1">
    <citation type="submission" date="2016-08" db="EMBL/GenBank/DDBJ databases">
        <title>A Parts List for Fungal Cellulosomes Revealed by Comparative Genomics.</title>
        <authorList>
            <consortium name="DOE Joint Genome Institute"/>
            <person name="Haitjema C.H."/>
            <person name="Gilmore S.P."/>
            <person name="Henske J.K."/>
            <person name="Solomon K.V."/>
            <person name="De Groot R."/>
            <person name="Kuo A."/>
            <person name="Mondo S.J."/>
            <person name="Salamov A.A."/>
            <person name="Labutti K."/>
            <person name="Zhao Z."/>
            <person name="Chiniquy J."/>
            <person name="Barry K."/>
            <person name="Brewer H.M."/>
            <person name="Purvine S.O."/>
            <person name="Wright A.T."/>
            <person name="Boxma B."/>
            <person name="Van Alen T."/>
            <person name="Hackstein J.H."/>
            <person name="Baker S.E."/>
            <person name="Grigoriev I.V."/>
            <person name="O'Malley M.A."/>
        </authorList>
    </citation>
    <scope>NUCLEOTIDE SEQUENCE [LARGE SCALE GENOMIC DNA]</scope>
    <source>
        <strain evidence="16 17">G1</strain>
    </source>
</reference>
<keyword evidence="10 14" id="KW-0233">DNA recombination</keyword>
<dbReference type="GO" id="GO:0008821">
    <property type="term" value="F:crossover junction DNA endonuclease activity"/>
    <property type="evidence" value="ECO:0007669"/>
    <property type="project" value="UniProtKB-UniRule"/>
</dbReference>
<dbReference type="InterPro" id="IPR047416">
    <property type="entry name" value="XPF_nuclease_Mus81"/>
</dbReference>
<keyword evidence="5 14" id="KW-0479">Metal-binding</keyword>
<comment type="similarity">
    <text evidence="3 14">Belongs to the XPF family.</text>
</comment>
<dbReference type="Pfam" id="PF02732">
    <property type="entry name" value="ERCC4"/>
    <property type="match status" value="1"/>
</dbReference>
<gene>
    <name evidence="16" type="ORF">LY90DRAFT_460587</name>
</gene>
<dbReference type="GO" id="GO:0000727">
    <property type="term" value="P:double-strand break repair via break-induced replication"/>
    <property type="evidence" value="ECO:0007669"/>
    <property type="project" value="UniProtKB-UniRule"/>
</dbReference>
<dbReference type="AlphaFoldDB" id="A0A1Y2B7H3"/>
<dbReference type="SMART" id="SM00891">
    <property type="entry name" value="ERCC4"/>
    <property type="match status" value="1"/>
</dbReference>
<feature type="domain" description="ERCC4" evidence="15">
    <location>
        <begin position="20"/>
        <end position="118"/>
    </location>
</feature>
<comment type="function">
    <text evidence="14">Interacts with EME1 to form a DNA structure-specific endonuclease with substrate preference for branched DNA structures with a 5'-end at the branch nick. Typical substrates include 3'-flap structures, D-loops, replication forks and nicked Holliday junctions. May be required in mitosis for the processing of stalled or collapsed replication fork intermediates. May be required in meiosis for the repair of meiosis-specific double strand breaks subsequent to single-end invasion (SEI).</text>
</comment>
<dbReference type="GO" id="GO:0005634">
    <property type="term" value="C:nucleus"/>
    <property type="evidence" value="ECO:0007669"/>
    <property type="project" value="UniProtKB-SubCell"/>
</dbReference>
<dbReference type="Gene3D" id="1.10.150.670">
    <property type="entry name" value="Crossover junction endonuclease EME1, DNA-binding domain"/>
    <property type="match status" value="1"/>
</dbReference>
<evidence type="ECO:0000256" key="14">
    <source>
        <dbReference type="RuleBase" id="RU369042"/>
    </source>
</evidence>
<sequence>MYIPSITHRIVLKPNEYEIVLLLDNREVSMKTDRNYIQDNLALRGINCDTRPLVLGDVTWIAKEKKPNGIEIVLDHIVERKRVDDLISSIKDGRFREQKNRLKNCGLNDIIYLVEGSKTKQAEMFGVDRIMSAICSTQIYNSFFIKRTSNIEETMNYFSMITKSLIMKYKNKPIYAYSFKRNTLKEIPIVRNIVDKRDNCHYHLTYDFFSSINSKTEALTISNIWATWLKCVRGISSDKANTIIYKYPTFALFMKSFKKCQNDYEIEKFFSDMVTENLPKRKKITKEM</sequence>
<evidence type="ECO:0000256" key="5">
    <source>
        <dbReference type="ARBA" id="ARBA00022723"/>
    </source>
</evidence>
<keyword evidence="11 14" id="KW-0234">DNA repair</keyword>
<evidence type="ECO:0000256" key="1">
    <source>
        <dbReference type="ARBA" id="ARBA00001946"/>
    </source>
</evidence>
<evidence type="ECO:0000256" key="13">
    <source>
        <dbReference type="ARBA" id="ARBA00023254"/>
    </source>
</evidence>
<dbReference type="OrthoDB" id="5963188at2759"/>
<keyword evidence="12 14" id="KW-0539">Nucleus</keyword>
<keyword evidence="9 14" id="KW-0460">Magnesium</keyword>
<dbReference type="Proteomes" id="UP000193920">
    <property type="component" value="Unassembled WGS sequence"/>
</dbReference>
<dbReference type="InterPro" id="IPR006166">
    <property type="entry name" value="ERCC4_domain"/>
</dbReference>
<evidence type="ECO:0000256" key="11">
    <source>
        <dbReference type="ARBA" id="ARBA00023204"/>
    </source>
</evidence>